<dbReference type="Proteomes" id="UP000289372">
    <property type="component" value="Unassembled WGS sequence"/>
</dbReference>
<evidence type="ECO:0000313" key="2">
    <source>
        <dbReference type="EMBL" id="KLC03338.1"/>
    </source>
</evidence>
<protein>
    <submittedName>
        <fullName evidence="3">DUF3592 domain-containing protein</fullName>
    </submittedName>
</protein>
<evidence type="ECO:0000313" key="4">
    <source>
        <dbReference type="EMBL" id="RXD53402.1"/>
    </source>
</evidence>
<keyword evidence="1" id="KW-1133">Transmembrane helix</keyword>
<dbReference type="EMBL" id="PUUL01000066">
    <property type="protein sequence ID" value="RXD53402.1"/>
    <property type="molecule type" value="Genomic_DNA"/>
</dbReference>
<name>A0A0G8U6D8_XANPE</name>
<dbReference type="GeneID" id="61776578"/>
<proteinExistence type="predicted"/>
<reference evidence="2 5" key="1">
    <citation type="submission" date="2015-02" db="EMBL/GenBank/DDBJ databases">
        <title>Whole genome sequencing of multiple isolates of three species of pepper and tomato-infecting xanthomonads reveals genetic diversity in field strains and pinpoints effectors responsible for host specificity.</title>
        <authorList>
            <person name="Schwartz A."/>
            <person name="Dahlbeck D."/>
            <person name="Staskawicz B."/>
            <person name="Bart R."/>
            <person name="Potnis N."/>
            <person name="Minsavage G."/>
            <person name="Timilsina S."/>
            <person name="Goss E."/>
            <person name="Jones J."/>
            <person name="Vallad G."/>
            <person name="Barak J."/>
            <person name="Miller S."/>
            <person name="Ritchie D."/>
            <person name="Martins J.Jr."/>
            <person name="Patane J.S."/>
            <person name="Setubal J.C."/>
        </authorList>
    </citation>
    <scope>NUCLEOTIDE SEQUENCE [LARGE SCALE GENOMIC DNA]</scope>
    <source>
        <strain evidence="2 5">Xp3-15</strain>
    </source>
</reference>
<keyword evidence="1" id="KW-0812">Transmembrane</keyword>
<dbReference type="Proteomes" id="UP000471082">
    <property type="component" value="Unassembled WGS sequence"/>
</dbReference>
<dbReference type="KEGG" id="xpe:BJD13_18725"/>
<evidence type="ECO:0000313" key="3">
    <source>
        <dbReference type="EMBL" id="NEL77782.1"/>
    </source>
</evidence>
<dbReference type="Proteomes" id="UP000035369">
    <property type="component" value="Unassembled WGS sequence"/>
</dbReference>
<dbReference type="AlphaFoldDB" id="A0A0G8U6D8"/>
<accession>A0A0G8U6D8</accession>
<sequence length="150" mass="17112">MNTTVTIVAWSFLLAGLGLLTGVALLPDQARWILLLLGVTFGGVGGGILGYRVWHARRAAWLRRHGTVVEARFVCVERNASLQVNGVHPFRILAHRHDRTHDTLTEYRSDNLWTDPQPFLREGQSLRVFVDPQRPVRYHLDLSFLPPLRR</sequence>
<dbReference type="EMBL" id="JZUY01000047">
    <property type="protein sequence ID" value="KLC03338.1"/>
    <property type="molecule type" value="Genomic_DNA"/>
</dbReference>
<evidence type="ECO:0000313" key="5">
    <source>
        <dbReference type="Proteomes" id="UP000035369"/>
    </source>
</evidence>
<comment type="caution">
    <text evidence="3">The sequence shown here is derived from an EMBL/GenBank/DDBJ whole genome shotgun (WGS) entry which is preliminary data.</text>
</comment>
<keyword evidence="1" id="KW-0472">Membrane</keyword>
<gene>
    <name evidence="4" type="ORF">DB769_12170</name>
    <name evidence="3" type="ORF">G3W61_16240</name>
    <name evidence="2" type="ORF">XP315_17315</name>
</gene>
<keyword evidence="5" id="KW-1185">Reference proteome</keyword>
<feature type="transmembrane region" description="Helical" evidence="1">
    <location>
        <begin position="7"/>
        <end position="26"/>
    </location>
</feature>
<dbReference type="RefSeq" id="WP_008575128.1">
    <property type="nucleotide sequence ID" value="NZ_CP018475.1"/>
</dbReference>
<reference evidence="4 6" key="2">
    <citation type="submission" date="2018-02" db="EMBL/GenBank/DDBJ databases">
        <title>Characterization of Xanthomonas diversity in transplant houses and field plants.</title>
        <authorList>
            <person name="Abrahamian P."/>
            <person name="Timilsina S."/>
            <person name="Minsavage G.V."/>
            <person name="Goss E.M."/>
            <person name="Jones J.B."/>
            <person name="Vallad G.E."/>
        </authorList>
    </citation>
    <scope>NUCLEOTIDE SEQUENCE [LARGE SCALE GENOMIC DNA]</scope>
    <source>
        <strain evidence="4 6">GEV2132</strain>
    </source>
</reference>
<evidence type="ECO:0000313" key="7">
    <source>
        <dbReference type="Proteomes" id="UP000471082"/>
    </source>
</evidence>
<feature type="transmembrane region" description="Helical" evidence="1">
    <location>
        <begin position="32"/>
        <end position="54"/>
    </location>
</feature>
<reference evidence="3 7" key="3">
    <citation type="submission" date="2019-11" db="EMBL/GenBank/DDBJ databases">
        <title>Genome-resolved metagenomics to study the prevalence of co-infection and intraspecific heterogeneity among plant pathogen metapopulations.</title>
        <authorList>
            <person name="Newberry E."/>
            <person name="Bhandari R."/>
            <person name="Kemble J."/>
            <person name="Sikora E."/>
            <person name="Potnis N."/>
        </authorList>
    </citation>
    <scope>NUCLEOTIDE SEQUENCE [LARGE SCALE GENOMIC DNA]</scope>
    <source>
        <strain evidence="3">Xp_Tom_Tuscaloosa_18b</strain>
    </source>
</reference>
<evidence type="ECO:0000313" key="6">
    <source>
        <dbReference type="Proteomes" id="UP000289372"/>
    </source>
</evidence>
<organism evidence="3 7">
    <name type="scientific">Xanthomonas perforans</name>
    <dbReference type="NCBI Taxonomy" id="442694"/>
    <lineage>
        <taxon>Bacteria</taxon>
        <taxon>Pseudomonadati</taxon>
        <taxon>Pseudomonadota</taxon>
        <taxon>Gammaproteobacteria</taxon>
        <taxon>Lysobacterales</taxon>
        <taxon>Lysobacteraceae</taxon>
        <taxon>Xanthomonas</taxon>
    </lineage>
</organism>
<evidence type="ECO:0000256" key="1">
    <source>
        <dbReference type="SAM" id="Phobius"/>
    </source>
</evidence>
<dbReference type="EMBL" id="JAAGYU010000080">
    <property type="protein sequence ID" value="NEL77782.1"/>
    <property type="molecule type" value="Genomic_DNA"/>
</dbReference>